<keyword evidence="3" id="KW-1185">Reference proteome</keyword>
<comment type="caution">
    <text evidence="2">The sequence shown here is derived from an EMBL/GenBank/DDBJ whole genome shotgun (WGS) entry which is preliminary data.</text>
</comment>
<dbReference type="AlphaFoldDB" id="A0AA41Z882"/>
<dbReference type="Proteomes" id="UP001165565">
    <property type="component" value="Unassembled WGS sequence"/>
</dbReference>
<evidence type="ECO:0000313" key="3">
    <source>
        <dbReference type="Proteomes" id="UP001165565"/>
    </source>
</evidence>
<feature type="chain" id="PRO_5041449303" description="DUF1579 domain-containing protein" evidence="1">
    <location>
        <begin position="21"/>
        <end position="189"/>
    </location>
</feature>
<organism evidence="2 3">
    <name type="scientific">Sphingomonas lycopersici</name>
    <dbReference type="NCBI Taxonomy" id="2951807"/>
    <lineage>
        <taxon>Bacteria</taxon>
        <taxon>Pseudomonadati</taxon>
        <taxon>Pseudomonadota</taxon>
        <taxon>Alphaproteobacteria</taxon>
        <taxon>Sphingomonadales</taxon>
        <taxon>Sphingomonadaceae</taxon>
        <taxon>Sphingomonas</taxon>
    </lineage>
</organism>
<evidence type="ECO:0008006" key="4">
    <source>
        <dbReference type="Google" id="ProtNLM"/>
    </source>
</evidence>
<name>A0AA41Z882_9SPHN</name>
<dbReference type="EMBL" id="JANFAV010000004">
    <property type="protein sequence ID" value="MCW6534713.1"/>
    <property type="molecule type" value="Genomic_DNA"/>
</dbReference>
<sequence>MRKSTLICTVTALIAGSAVAQTPPPPDPAKAQASRDGRHDFDWEFGTWTTRLRLLRNPLSGAAPDWADYQGTSVVRPILDGRFNLVELSVSGTAGRIEGAALRLYDPRSRQWSLNYANARSGTLTTPVYGGFDGHGRGLFYAHDTLDGRAILVRFVITATAKEARFEQAYSADNGRSWETNWIAVDTRQ</sequence>
<keyword evidence="1" id="KW-0732">Signal</keyword>
<protein>
    <recommendedName>
        <fullName evidence="4">DUF1579 domain-containing protein</fullName>
    </recommendedName>
</protein>
<gene>
    <name evidence="2" type="ORF">NEE01_07925</name>
</gene>
<evidence type="ECO:0000256" key="1">
    <source>
        <dbReference type="SAM" id="SignalP"/>
    </source>
</evidence>
<accession>A0AA41Z882</accession>
<feature type="signal peptide" evidence="1">
    <location>
        <begin position="1"/>
        <end position="20"/>
    </location>
</feature>
<dbReference type="RefSeq" id="WP_265268546.1">
    <property type="nucleotide sequence ID" value="NZ_JANFAV010000004.1"/>
</dbReference>
<evidence type="ECO:0000313" key="2">
    <source>
        <dbReference type="EMBL" id="MCW6534713.1"/>
    </source>
</evidence>
<proteinExistence type="predicted"/>
<reference evidence="2" key="1">
    <citation type="submission" date="2022-06" db="EMBL/GenBank/DDBJ databases">
        <title>Sphingomonas sp. nov. isolated from rhizosphere soil of tomato.</title>
        <authorList>
            <person name="Dong H."/>
            <person name="Gao R."/>
        </authorList>
    </citation>
    <scope>NUCLEOTIDE SEQUENCE</scope>
    <source>
        <strain evidence="2">MMSM24</strain>
    </source>
</reference>